<evidence type="ECO:0000256" key="2">
    <source>
        <dbReference type="ARBA" id="ARBA00022737"/>
    </source>
</evidence>
<keyword evidence="8" id="KW-1185">Reference proteome</keyword>
<comment type="subcellular location">
    <subcellularLocation>
        <location evidence="1">Nucleus</location>
    </subcellularLocation>
</comment>
<accession>A0AAV3PYV4</accession>
<keyword evidence="4" id="KW-0539">Nucleus</keyword>
<dbReference type="InterPro" id="IPR009057">
    <property type="entry name" value="Homeodomain-like_sf"/>
</dbReference>
<feature type="domain" description="HTH myb-type" evidence="6">
    <location>
        <begin position="16"/>
        <end position="44"/>
    </location>
</feature>
<dbReference type="InterPro" id="IPR015495">
    <property type="entry name" value="Myb_TF_plants"/>
</dbReference>
<dbReference type="GO" id="GO:0003677">
    <property type="term" value="F:DNA binding"/>
    <property type="evidence" value="ECO:0007669"/>
    <property type="project" value="UniProtKB-KW"/>
</dbReference>
<feature type="domain" description="Myb-like" evidence="5">
    <location>
        <begin position="16"/>
        <end position="40"/>
    </location>
</feature>
<evidence type="ECO:0000313" key="7">
    <source>
        <dbReference type="EMBL" id="GAA0155871.1"/>
    </source>
</evidence>
<comment type="caution">
    <text evidence="7">The sequence shown here is derived from an EMBL/GenBank/DDBJ whole genome shotgun (WGS) entry which is preliminary data.</text>
</comment>
<dbReference type="AlphaFoldDB" id="A0AAV3PYV4"/>
<reference evidence="7 8" key="1">
    <citation type="submission" date="2024-01" db="EMBL/GenBank/DDBJ databases">
        <title>The complete chloroplast genome sequence of Lithospermum erythrorhizon: insights into the phylogenetic relationship among Boraginaceae species and the maternal lineages of purple gromwells.</title>
        <authorList>
            <person name="Okada T."/>
            <person name="Watanabe K."/>
        </authorList>
    </citation>
    <scope>NUCLEOTIDE SEQUENCE [LARGE SCALE GENOMIC DNA]</scope>
</reference>
<keyword evidence="2" id="KW-0677">Repeat</keyword>
<dbReference type="PANTHER" id="PTHR47994:SF5">
    <property type="entry name" value="F14D16.11-RELATED"/>
    <property type="match status" value="1"/>
</dbReference>
<evidence type="ECO:0000313" key="8">
    <source>
        <dbReference type="Proteomes" id="UP001454036"/>
    </source>
</evidence>
<dbReference type="InterPro" id="IPR001005">
    <property type="entry name" value="SANT/Myb"/>
</dbReference>
<dbReference type="CDD" id="cd00167">
    <property type="entry name" value="SANT"/>
    <property type="match status" value="1"/>
</dbReference>
<dbReference type="SUPFAM" id="SSF46689">
    <property type="entry name" value="Homeodomain-like"/>
    <property type="match status" value="1"/>
</dbReference>
<organism evidence="7 8">
    <name type="scientific">Lithospermum erythrorhizon</name>
    <name type="common">Purple gromwell</name>
    <name type="synonym">Lithospermum officinale var. erythrorhizon</name>
    <dbReference type="NCBI Taxonomy" id="34254"/>
    <lineage>
        <taxon>Eukaryota</taxon>
        <taxon>Viridiplantae</taxon>
        <taxon>Streptophyta</taxon>
        <taxon>Embryophyta</taxon>
        <taxon>Tracheophyta</taxon>
        <taxon>Spermatophyta</taxon>
        <taxon>Magnoliopsida</taxon>
        <taxon>eudicotyledons</taxon>
        <taxon>Gunneridae</taxon>
        <taxon>Pentapetalae</taxon>
        <taxon>asterids</taxon>
        <taxon>lamiids</taxon>
        <taxon>Boraginales</taxon>
        <taxon>Boraginaceae</taxon>
        <taxon>Boraginoideae</taxon>
        <taxon>Lithospermeae</taxon>
        <taxon>Lithospermum</taxon>
    </lineage>
</organism>
<dbReference type="EMBL" id="BAABME010002736">
    <property type="protein sequence ID" value="GAA0155871.1"/>
    <property type="molecule type" value="Genomic_DNA"/>
</dbReference>
<keyword evidence="7" id="KW-0371">Homeobox</keyword>
<evidence type="ECO:0000259" key="6">
    <source>
        <dbReference type="PROSITE" id="PS51294"/>
    </source>
</evidence>
<evidence type="ECO:0000259" key="5">
    <source>
        <dbReference type="PROSITE" id="PS50090"/>
    </source>
</evidence>
<gene>
    <name evidence="7" type="ORF">LIER_13499</name>
</gene>
<proteinExistence type="predicted"/>
<evidence type="ECO:0000256" key="3">
    <source>
        <dbReference type="ARBA" id="ARBA00023125"/>
    </source>
</evidence>
<sequence length="290" mass="32927">MSVYHFLIFTTPHDSRWSAIAAHLPKRTDNEIKNYWNTHLKKRLTKMGIDPITHKPKSDALGSGQFKDAANISHMAQWETARLEAEARLVRESKQLLYSNRYQSFHLDSLTIPRNHQLFNNETCTQKMPPCLDVLKAWQGAWATTKDIQENNATLLKSLIINSNGTLESPTSTLNSSDNMMSNTPIALKFTEDVQNNWNQKLELQEMAYPSLDHATYNSDTLRLPSIMEYFSDDLVSGNEDIANNLISTNVEQHANVDGIGNCEEDFGVKNNYWDNMLNSVTLQSGSPVF</sequence>
<dbReference type="InterPro" id="IPR017930">
    <property type="entry name" value="Myb_dom"/>
</dbReference>
<dbReference type="PROSITE" id="PS51294">
    <property type="entry name" value="HTH_MYB"/>
    <property type="match status" value="1"/>
</dbReference>
<evidence type="ECO:0000256" key="1">
    <source>
        <dbReference type="ARBA" id="ARBA00004123"/>
    </source>
</evidence>
<dbReference type="Pfam" id="PF00249">
    <property type="entry name" value="Myb_DNA-binding"/>
    <property type="match status" value="1"/>
</dbReference>
<name>A0AAV3PYV4_LITER</name>
<dbReference type="PANTHER" id="PTHR47994">
    <property type="entry name" value="F14D16.11-RELATED"/>
    <property type="match status" value="1"/>
</dbReference>
<protein>
    <submittedName>
        <fullName evidence="7">Homeodomain transcription factor</fullName>
    </submittedName>
</protein>
<keyword evidence="3 7" id="KW-0238">DNA-binding</keyword>
<dbReference type="Gene3D" id="1.10.10.60">
    <property type="entry name" value="Homeodomain-like"/>
    <property type="match status" value="1"/>
</dbReference>
<dbReference type="GO" id="GO:0005634">
    <property type="term" value="C:nucleus"/>
    <property type="evidence" value="ECO:0007669"/>
    <property type="project" value="UniProtKB-SubCell"/>
</dbReference>
<dbReference type="PROSITE" id="PS50090">
    <property type="entry name" value="MYB_LIKE"/>
    <property type="match status" value="1"/>
</dbReference>
<evidence type="ECO:0000256" key="4">
    <source>
        <dbReference type="ARBA" id="ARBA00023242"/>
    </source>
</evidence>
<dbReference type="Proteomes" id="UP001454036">
    <property type="component" value="Unassembled WGS sequence"/>
</dbReference>